<gene>
    <name evidence="1" type="ORF">A4S15_11980</name>
</gene>
<dbReference type="NCBIfam" id="NF041384">
    <property type="entry name" value="YHS_seleno_dom"/>
    <property type="match status" value="1"/>
</dbReference>
<sequence>MIGGGLAQASDDRSPIVTDVLTGLALGGFDPVAYQLSQAAREGSPRYEAKIAGAVWRFVNAGNRQIFETQRDIYFPRFGGHDPVAVTKGFIAAGDPLLFLLVDNRLYLFQSTENLAAFRADTRRLIARADHLWPRIVEQSRR</sequence>
<dbReference type="Proteomes" id="UP000192872">
    <property type="component" value="Unassembled WGS sequence"/>
</dbReference>
<dbReference type="EMBL" id="LWDL01000020">
    <property type="protein sequence ID" value="OQW51302.1"/>
    <property type="molecule type" value="Genomic_DNA"/>
</dbReference>
<dbReference type="RefSeq" id="WP_376801825.1">
    <property type="nucleotide sequence ID" value="NZ_DBNB01000040.1"/>
</dbReference>
<evidence type="ECO:0008006" key="3">
    <source>
        <dbReference type="Google" id="ProtNLM"/>
    </source>
</evidence>
<dbReference type="AlphaFoldDB" id="A0A1W9HVG4"/>
<evidence type="ECO:0000313" key="1">
    <source>
        <dbReference type="EMBL" id="OQW51302.1"/>
    </source>
</evidence>
<proteinExistence type="predicted"/>
<protein>
    <recommendedName>
        <fullName evidence="3">YHS domain-containing protein</fullName>
    </recommendedName>
</protein>
<accession>A0A1W9HVG4</accession>
<dbReference type="STRING" id="1827387.A4S15_11980"/>
<reference evidence="1 2" key="1">
    <citation type="journal article" date="2017" name="Water Res.">
        <title>Comammox in drinking water systems.</title>
        <authorList>
            <person name="Wang Y."/>
            <person name="Ma L."/>
            <person name="Mao Y."/>
            <person name="Jiang X."/>
            <person name="Xia Y."/>
            <person name="Yu K."/>
            <person name="Li B."/>
            <person name="Zhang T."/>
        </authorList>
    </citation>
    <scope>NUCLEOTIDE SEQUENCE [LARGE SCALE GENOMIC DNA]</scope>
    <source>
        <strain evidence="1">SG_bin8</strain>
    </source>
</reference>
<comment type="caution">
    <text evidence="1">The sequence shown here is derived from an EMBL/GenBank/DDBJ whole genome shotgun (WGS) entry which is preliminary data.</text>
</comment>
<name>A0A1W9HVG4_9HYPH</name>
<organism evidence="1 2">
    <name type="scientific">Candidatus Raskinella chloraquaticus</name>
    <dbReference type="NCBI Taxonomy" id="1951219"/>
    <lineage>
        <taxon>Bacteria</taxon>
        <taxon>Pseudomonadati</taxon>
        <taxon>Pseudomonadota</taxon>
        <taxon>Alphaproteobacteria</taxon>
        <taxon>Hyphomicrobiales</taxon>
        <taxon>Phreatobacteraceae</taxon>
        <taxon>Candidatus Raskinella</taxon>
    </lineage>
</organism>
<evidence type="ECO:0000313" key="2">
    <source>
        <dbReference type="Proteomes" id="UP000192872"/>
    </source>
</evidence>